<accession>A0A7T6Z6B7</accession>
<name>A0A7T6Z6B7_9BACI</name>
<sequence>MFEELHFYESKEKNALILIAALLFVLAVSYFAYVGMVEEEPYDIAMGTLGAVFFLVAFIFGLVRLLSAKPYVTLTKEHLVLYLMPNMPIEIKFEDIAGYMPYATRHQNFIGIVLHNEEEYSVLMPLAMQKTAEVNKEMGIPVFGITWNRLKKKDQLLYELERRTPKLQETRD</sequence>
<dbReference type="InterPro" id="IPR048136">
    <property type="entry name" value="STM3941-like"/>
</dbReference>
<protein>
    <submittedName>
        <fullName evidence="2">Uncharacterized protein</fullName>
    </submittedName>
</protein>
<dbReference type="AlphaFoldDB" id="A0A7T6Z6B7"/>
<reference evidence="2 3" key="1">
    <citation type="submission" date="2020-06" db="EMBL/GenBank/DDBJ databases">
        <title>Genomic analysis of Salicibibacter sp. NKC5-3.</title>
        <authorList>
            <person name="Oh Y.J."/>
        </authorList>
    </citation>
    <scope>NUCLEOTIDE SEQUENCE [LARGE SCALE GENOMIC DNA]</scope>
    <source>
        <strain evidence="2 3">NKC5-3</strain>
    </source>
</reference>
<organism evidence="2 3">
    <name type="scientific">Salicibibacter cibarius</name>
    <dbReference type="NCBI Taxonomy" id="2743000"/>
    <lineage>
        <taxon>Bacteria</taxon>
        <taxon>Bacillati</taxon>
        <taxon>Bacillota</taxon>
        <taxon>Bacilli</taxon>
        <taxon>Bacillales</taxon>
        <taxon>Bacillaceae</taxon>
        <taxon>Salicibibacter</taxon>
    </lineage>
</organism>
<keyword evidence="3" id="KW-1185">Reference proteome</keyword>
<keyword evidence="1" id="KW-0812">Transmembrane</keyword>
<keyword evidence="1" id="KW-0472">Membrane</keyword>
<proteinExistence type="predicted"/>
<gene>
    <name evidence="2" type="ORF">HUG15_19785</name>
</gene>
<evidence type="ECO:0000313" key="3">
    <source>
        <dbReference type="Proteomes" id="UP000595823"/>
    </source>
</evidence>
<evidence type="ECO:0000256" key="1">
    <source>
        <dbReference type="SAM" id="Phobius"/>
    </source>
</evidence>
<feature type="transmembrane region" description="Helical" evidence="1">
    <location>
        <begin position="45"/>
        <end position="66"/>
    </location>
</feature>
<dbReference type="NCBIfam" id="NF041635">
    <property type="entry name" value="STM3941_fam"/>
    <property type="match status" value="1"/>
</dbReference>
<dbReference type="EMBL" id="CP054705">
    <property type="protein sequence ID" value="QQK77603.1"/>
    <property type="molecule type" value="Genomic_DNA"/>
</dbReference>
<keyword evidence="1" id="KW-1133">Transmembrane helix</keyword>
<evidence type="ECO:0000313" key="2">
    <source>
        <dbReference type="EMBL" id="QQK77603.1"/>
    </source>
</evidence>
<dbReference type="Proteomes" id="UP000595823">
    <property type="component" value="Chromosome"/>
</dbReference>
<dbReference type="KEGG" id="scia:HUG15_19785"/>
<feature type="transmembrane region" description="Helical" evidence="1">
    <location>
        <begin position="15"/>
        <end position="33"/>
    </location>
</feature>
<dbReference type="RefSeq" id="WP_200125068.1">
    <property type="nucleotide sequence ID" value="NZ_CP054705.1"/>
</dbReference>